<comment type="caution">
    <text evidence="1">The sequence shown here is derived from an EMBL/GenBank/DDBJ whole genome shotgun (WGS) entry which is preliminary data.</text>
</comment>
<dbReference type="RefSeq" id="WP_343981737.1">
    <property type="nucleotide sequence ID" value="NZ_BAAAJG010000015.1"/>
</dbReference>
<gene>
    <name evidence="1" type="ORF">ACFSCY_09195</name>
</gene>
<dbReference type="InterPro" id="IPR037175">
    <property type="entry name" value="KFase_sf"/>
</dbReference>
<dbReference type="Proteomes" id="UP001597145">
    <property type="component" value="Unassembled WGS sequence"/>
</dbReference>
<sequence>MAAESPASDEARRASPPRFVLVTRVDMTAPEFRKLFDAVSNWGRWDDRGRGALHHLTAARAVAAARLVRSGATITLSRPLTTEPRNDVPEPADHHMTMLPNVDIGSGSVRFAKDYIGVDYHNEGHSHIDAFCHVAFDGSFFDGTPVGSVTAQGAQAGAIDALENGLVGRGVLLDVPRARGVRWIEPGDHVFREDLEAAERQQGVRVGPGDILLVRTGHARRLTELGPWDTREAKAGLHPTAALFLAERRIAALGSDGNNDTAPSTTEGIGFPIHVLAINAMGVHLLDYLQFEDVVPHSEATGRWEFCFIAAPLRIIGGTGSPLNPIAIF</sequence>
<dbReference type="PANTHER" id="PTHR34861:SF10">
    <property type="entry name" value="CYCLASE"/>
    <property type="match status" value="1"/>
</dbReference>
<dbReference type="InterPro" id="IPR007325">
    <property type="entry name" value="KFase/CYL"/>
</dbReference>
<name>A0ABW4FG74_9PSEU</name>
<reference evidence="2" key="1">
    <citation type="journal article" date="2019" name="Int. J. Syst. Evol. Microbiol.">
        <title>The Global Catalogue of Microorganisms (GCM) 10K type strain sequencing project: providing services to taxonomists for standard genome sequencing and annotation.</title>
        <authorList>
            <consortium name="The Broad Institute Genomics Platform"/>
            <consortium name="The Broad Institute Genome Sequencing Center for Infectious Disease"/>
            <person name="Wu L."/>
            <person name="Ma J."/>
        </authorList>
    </citation>
    <scope>NUCLEOTIDE SEQUENCE [LARGE SCALE GENOMIC DNA]</scope>
    <source>
        <strain evidence="2">JCM 12165</strain>
    </source>
</reference>
<organism evidence="1 2">
    <name type="scientific">Pseudonocardia aurantiaca</name>
    <dbReference type="NCBI Taxonomy" id="75290"/>
    <lineage>
        <taxon>Bacteria</taxon>
        <taxon>Bacillati</taxon>
        <taxon>Actinomycetota</taxon>
        <taxon>Actinomycetes</taxon>
        <taxon>Pseudonocardiales</taxon>
        <taxon>Pseudonocardiaceae</taxon>
        <taxon>Pseudonocardia</taxon>
    </lineage>
</organism>
<keyword evidence="1" id="KW-0378">Hydrolase</keyword>
<protein>
    <submittedName>
        <fullName evidence="1">Cyclase family protein</fullName>
        <ecNumber evidence="1">3.5.-.-</ecNumber>
    </submittedName>
</protein>
<proteinExistence type="predicted"/>
<evidence type="ECO:0000313" key="2">
    <source>
        <dbReference type="Proteomes" id="UP001597145"/>
    </source>
</evidence>
<dbReference type="Gene3D" id="3.50.30.50">
    <property type="entry name" value="Putative cyclase"/>
    <property type="match status" value="1"/>
</dbReference>
<dbReference type="GO" id="GO:0016787">
    <property type="term" value="F:hydrolase activity"/>
    <property type="evidence" value="ECO:0007669"/>
    <property type="project" value="UniProtKB-KW"/>
</dbReference>
<evidence type="ECO:0000313" key="1">
    <source>
        <dbReference type="EMBL" id="MFD1529614.1"/>
    </source>
</evidence>
<dbReference type="Pfam" id="PF04199">
    <property type="entry name" value="Cyclase"/>
    <property type="match status" value="1"/>
</dbReference>
<accession>A0ABW4FG74</accession>
<dbReference type="SUPFAM" id="SSF102198">
    <property type="entry name" value="Putative cyclase"/>
    <property type="match status" value="1"/>
</dbReference>
<dbReference type="PANTHER" id="PTHR34861">
    <property type="match status" value="1"/>
</dbReference>
<dbReference type="EC" id="3.5.-.-" evidence="1"/>
<keyword evidence="2" id="KW-1185">Reference proteome</keyword>
<dbReference type="EMBL" id="JBHUCP010000005">
    <property type="protein sequence ID" value="MFD1529614.1"/>
    <property type="molecule type" value="Genomic_DNA"/>
</dbReference>